<evidence type="ECO:0000256" key="4">
    <source>
        <dbReference type="ARBA" id="ARBA00023054"/>
    </source>
</evidence>
<evidence type="ECO:0000256" key="5">
    <source>
        <dbReference type="ARBA" id="ARBA00023128"/>
    </source>
</evidence>
<keyword evidence="13" id="KW-1185">Reference proteome</keyword>
<evidence type="ECO:0000256" key="2">
    <source>
        <dbReference type="ARBA" id="ARBA00022707"/>
    </source>
</evidence>
<dbReference type="InParanoid" id="A0A3Q1LN56"/>
<evidence type="ECO:0000256" key="9">
    <source>
        <dbReference type="ARBA" id="ARBA00034476"/>
    </source>
</evidence>
<dbReference type="OrthoDB" id="70030at2759"/>
<dbReference type="Ensembl" id="ENSBTAT00000071229.2">
    <property type="protein sequence ID" value="ENSBTAP00000058376.1"/>
    <property type="gene ID" value="ENSBTAG00000030855.4"/>
</dbReference>
<reference evidence="12" key="1">
    <citation type="submission" date="2018-03" db="EMBL/GenBank/DDBJ databases">
        <title>ARS-UCD1.2.</title>
        <authorList>
            <person name="Rosen B.D."/>
            <person name="Bickhart D.M."/>
            <person name="Koren S."/>
            <person name="Schnabel R.D."/>
            <person name="Hall R."/>
            <person name="Zimin A."/>
            <person name="Dreischer C."/>
            <person name="Schultheiss S."/>
            <person name="Schroeder S.G."/>
            <person name="Elsik C.G."/>
            <person name="Couldrey C."/>
            <person name="Liu G.E."/>
            <person name="Van Tassell C.P."/>
            <person name="Phillippy A.M."/>
            <person name="Smith T.P.L."/>
            <person name="Medrano J.F."/>
        </authorList>
    </citation>
    <scope>NUCLEOTIDE SEQUENCE [LARGE SCALE GENOMIC DNA]</scope>
    <source>
        <strain evidence="12">Hereford</strain>
    </source>
</reference>
<dbReference type="GO" id="GO:0042407">
    <property type="term" value="P:cristae formation"/>
    <property type="evidence" value="ECO:0000318"/>
    <property type="project" value="GO_Central"/>
</dbReference>
<dbReference type="GO" id="GO:0005739">
    <property type="term" value="C:mitochondrion"/>
    <property type="evidence" value="ECO:0000318"/>
    <property type="project" value="GO_Central"/>
</dbReference>
<evidence type="ECO:0000256" key="11">
    <source>
        <dbReference type="SAM" id="MobiDB-lite"/>
    </source>
</evidence>
<organism evidence="12 13">
    <name type="scientific">Bos taurus</name>
    <name type="common">Bovine</name>
    <dbReference type="NCBI Taxonomy" id="9913"/>
    <lineage>
        <taxon>Eukaryota</taxon>
        <taxon>Metazoa</taxon>
        <taxon>Chordata</taxon>
        <taxon>Craniata</taxon>
        <taxon>Vertebrata</taxon>
        <taxon>Euteleostomi</taxon>
        <taxon>Mammalia</taxon>
        <taxon>Eutheria</taxon>
        <taxon>Laurasiatheria</taxon>
        <taxon>Artiodactyla</taxon>
        <taxon>Ruminantia</taxon>
        <taxon>Pecora</taxon>
        <taxon>Bovidae</taxon>
        <taxon>Bovinae</taxon>
        <taxon>Bos</taxon>
    </lineage>
</organism>
<feature type="compositionally biased region" description="Basic and acidic residues" evidence="11">
    <location>
        <begin position="1"/>
        <end position="11"/>
    </location>
</feature>
<feature type="compositionally biased region" description="Basic and acidic residues" evidence="11">
    <location>
        <begin position="62"/>
        <end position="71"/>
    </location>
</feature>
<comment type="similarity">
    <text evidence="10">Belongs to the MICOS complex subunit Mic19 family. Metazoan Mic25 subfamily.</text>
</comment>
<accession>A0A3Q1LN56</accession>
<reference evidence="12" key="3">
    <citation type="submission" date="2025-09" db="UniProtKB">
        <authorList>
            <consortium name="Ensembl"/>
        </authorList>
    </citation>
    <scope>IDENTIFICATION</scope>
    <source>
        <strain evidence="12">Hereford</strain>
    </source>
</reference>
<name>A0A3Q1LN56_BOVIN</name>
<keyword evidence="8" id="KW-0449">Lipoprotein</keyword>
<keyword evidence="3" id="KW-0999">Mitochondrion inner membrane</keyword>
<protein>
    <submittedName>
        <fullName evidence="12">Coiled-coil-helix-coiled-coil-helix domain containing 6</fullName>
    </submittedName>
</protein>
<dbReference type="InterPro" id="IPR042860">
    <property type="entry name" value="MIC25"/>
</dbReference>
<evidence type="ECO:0000313" key="12">
    <source>
        <dbReference type="Ensembl" id="ENSBTAP00000058376.1"/>
    </source>
</evidence>
<dbReference type="VGNC" id="VGNC:27274">
    <property type="gene designation" value="CHCHD6"/>
</dbReference>
<keyword evidence="7" id="KW-1015">Disulfide bond</keyword>
<feature type="region of interest" description="Disordered" evidence="11">
    <location>
        <begin position="308"/>
        <end position="337"/>
    </location>
</feature>
<dbReference type="GeneTree" id="ENSGT00390000000903"/>
<evidence type="ECO:0000313" key="14">
    <source>
        <dbReference type="VGNC" id="VGNC:27274"/>
    </source>
</evidence>
<keyword evidence="6" id="KW-0472">Membrane</keyword>
<evidence type="ECO:0000313" key="13">
    <source>
        <dbReference type="Proteomes" id="UP000009136"/>
    </source>
</evidence>
<evidence type="ECO:0000256" key="10">
    <source>
        <dbReference type="ARBA" id="ARBA00034480"/>
    </source>
</evidence>
<dbReference type="PANTHER" id="PTHR47609">
    <property type="entry name" value="MICOS COMPLEX SUBUNIT MIC25"/>
    <property type="match status" value="1"/>
</dbReference>
<feature type="compositionally biased region" description="Low complexity" evidence="11">
    <location>
        <begin position="48"/>
        <end position="58"/>
    </location>
</feature>
<dbReference type="Proteomes" id="UP000009136">
    <property type="component" value="Chromosome 22"/>
</dbReference>
<reference evidence="12" key="2">
    <citation type="submission" date="2025-08" db="UniProtKB">
        <authorList>
            <consortium name="Ensembl"/>
        </authorList>
    </citation>
    <scope>IDENTIFICATION</scope>
    <source>
        <strain evidence="12">Hereford</strain>
    </source>
</reference>
<dbReference type="GO" id="GO:0006974">
    <property type="term" value="P:DNA damage response"/>
    <property type="evidence" value="ECO:0000318"/>
    <property type="project" value="GO_Central"/>
</dbReference>
<keyword evidence="4" id="KW-0175">Coiled coil</keyword>
<gene>
    <name evidence="12 14" type="primary">CHCHD6</name>
</gene>
<dbReference type="Bgee" id="ENSBTAG00000030855">
    <property type="expression patterns" value="Expressed in retina and 105 other cell types or tissues"/>
</dbReference>
<feature type="region of interest" description="Disordered" evidence="11">
    <location>
        <begin position="34"/>
        <end position="86"/>
    </location>
</feature>
<sequence>MGSAESREGRRASFGMDEEERVRVLQGIRLSENVVNRMKEPGQPSRVGLLAPPAAALGPSGGREKDSKPPRPDCGSGRGPPRVQVDPLERCDWEQAVLQDELVRVATTEREAAASPWSVTLRRGEGGVDQEKQRLAQRARELESQEEELRCRDAFYKEQLGRLERQNLEAYRLSSQQFHEAATKIEGAIKPRRVEPVCSGLQAQILRCYRDRLQEVLLCADLVRAYQHCVSSAHKARGASPLPRARAGHGRGMGGPVGTKSARLGQAGPWPPGCPCSDVWAAGEEARCGVGLWLWSVGCTPWEAEWRGGRGQGAARWPWPGGGRGLWWSRADPETLP</sequence>
<keyword evidence="5" id="KW-0496">Mitochondrion</keyword>
<feature type="region of interest" description="Disordered" evidence="11">
    <location>
        <begin position="239"/>
        <end position="264"/>
    </location>
</feature>
<evidence type="ECO:0000256" key="7">
    <source>
        <dbReference type="ARBA" id="ARBA00023157"/>
    </source>
</evidence>
<dbReference type="GO" id="GO:0061617">
    <property type="term" value="C:MICOS complex"/>
    <property type="evidence" value="ECO:0007669"/>
    <property type="project" value="InterPro"/>
</dbReference>
<evidence type="ECO:0000256" key="6">
    <source>
        <dbReference type="ARBA" id="ARBA00023136"/>
    </source>
</evidence>
<feature type="region of interest" description="Disordered" evidence="11">
    <location>
        <begin position="1"/>
        <end position="22"/>
    </location>
</feature>
<dbReference type="VEuPathDB" id="HostDB:ENSBTAG00000030855"/>
<dbReference type="AlphaFoldDB" id="A0A3Q1LN56"/>
<proteinExistence type="inferred from homology"/>
<evidence type="ECO:0000256" key="3">
    <source>
        <dbReference type="ARBA" id="ARBA00022792"/>
    </source>
</evidence>
<dbReference type="Pfam" id="PF05300">
    <property type="entry name" value="MIC19_MIC25"/>
    <property type="match status" value="1"/>
</dbReference>
<dbReference type="FunCoup" id="A0A3Q1LN56">
    <property type="interactions" value="1119"/>
</dbReference>
<dbReference type="OMA" id="CYRDHAH"/>
<comment type="function">
    <text evidence="1">Component of the MICOS complex, a large protein complex of the mitochondrial inner membrane that plays crucial roles in the maintenance of crista junctions, inner membrane architecture, and formation of contact sites to the outer membrane.</text>
</comment>
<evidence type="ECO:0000256" key="1">
    <source>
        <dbReference type="ARBA" id="ARBA00002689"/>
    </source>
</evidence>
<dbReference type="InterPro" id="IPR007964">
    <property type="entry name" value="MIC19/MIC25"/>
</dbReference>
<dbReference type="PANTHER" id="PTHR47609:SF1">
    <property type="entry name" value="MICOS COMPLEX SUBUNIT MIC25"/>
    <property type="match status" value="1"/>
</dbReference>
<evidence type="ECO:0000256" key="8">
    <source>
        <dbReference type="ARBA" id="ARBA00023288"/>
    </source>
</evidence>
<keyword evidence="2" id="KW-0519">Myristate</keyword>
<comment type="subcellular location">
    <subcellularLocation>
        <location evidence="9">Mitochondrion inner membrane</location>
        <topology evidence="9">Lipid-anchor</topology>
    </subcellularLocation>
</comment>
<dbReference type="PROSITE" id="PS51808">
    <property type="entry name" value="CHCH"/>
    <property type="match status" value="1"/>
</dbReference>